<dbReference type="PANTHER" id="PTHR28184:SF1">
    <property type="entry name" value="LARGE RIBOSOMAL SUBUNIT PROTEIN ML67"/>
    <property type="match status" value="1"/>
</dbReference>
<evidence type="ECO:0000256" key="2">
    <source>
        <dbReference type="ARBA" id="ARBA00010741"/>
    </source>
</evidence>
<comment type="caution">
    <text evidence="9">The sequence shown here is derived from an EMBL/GenBank/DDBJ whole genome shotgun (WGS) entry which is preliminary data.</text>
</comment>
<sequence length="357" mass="41569">MASSQPAQNRITKVLDPTKIGTWNIVRRPPIPNHTVIQGKPREQNSNAFKEFQKQEGARLRKALNRITHGKNIFVYNNIRTNQVVYSLTRYLEANSTIRIRSENNVLSQMVFHGKKTVPATLRKDMWVPYYSVHFNDAKVGLRAYHLLREFSMQRQLSPPREMITITEEFLERKRPKDPIEAEKFDKEFRPKLGWMMDKKQRARVLMDQKATSVADIAAVLRIQEEEIKNGFADGKRGYLTRTARKRRRAALRKEDEVSARAAERVAKFEEMISNDQVEYKIEDPQGNDEYDLEGDEVKILWSDLYDANYAESWPERVKHGELDLTRDHVMPGQKPLGVEILAHEEFKEKKPSSSSS</sequence>
<evidence type="ECO:0000256" key="1">
    <source>
        <dbReference type="ARBA" id="ARBA00004173"/>
    </source>
</evidence>
<keyword evidence="3" id="KW-0689">Ribosomal protein</keyword>
<dbReference type="GO" id="GO:0005739">
    <property type="term" value="C:mitochondrion"/>
    <property type="evidence" value="ECO:0007669"/>
    <property type="project" value="UniProtKB-SubCell"/>
</dbReference>
<name>A0A0F4YJJ2_RASE3</name>
<evidence type="ECO:0000256" key="7">
    <source>
        <dbReference type="ARBA" id="ARBA00023274"/>
    </source>
</evidence>
<dbReference type="EMBL" id="LASV01000461">
    <property type="protein sequence ID" value="KKA18389.1"/>
    <property type="molecule type" value="Genomic_DNA"/>
</dbReference>
<dbReference type="GO" id="GO:0000150">
    <property type="term" value="F:DNA strand exchange activity"/>
    <property type="evidence" value="ECO:0007669"/>
    <property type="project" value="InterPro"/>
</dbReference>
<proteinExistence type="inferred from homology"/>
<evidence type="ECO:0000313" key="9">
    <source>
        <dbReference type="EMBL" id="KKA18389.1"/>
    </source>
</evidence>
<keyword evidence="6" id="KW-0804">Transcription</keyword>
<dbReference type="GeneID" id="25319936"/>
<dbReference type="InterPro" id="IPR024629">
    <property type="entry name" value="Ribosomal_mL67"/>
</dbReference>
<keyword evidence="10" id="KW-1185">Reference proteome</keyword>
<evidence type="ECO:0000256" key="3">
    <source>
        <dbReference type="ARBA" id="ARBA00022980"/>
    </source>
</evidence>
<organism evidence="9 10">
    <name type="scientific">Rasamsonia emersonii (strain ATCC 16479 / CBS 393.64 / IMI 116815)</name>
    <dbReference type="NCBI Taxonomy" id="1408163"/>
    <lineage>
        <taxon>Eukaryota</taxon>
        <taxon>Fungi</taxon>
        <taxon>Dikarya</taxon>
        <taxon>Ascomycota</taxon>
        <taxon>Pezizomycotina</taxon>
        <taxon>Eurotiomycetes</taxon>
        <taxon>Eurotiomycetidae</taxon>
        <taxon>Eurotiales</taxon>
        <taxon>Trichocomaceae</taxon>
        <taxon>Rasamsonia</taxon>
    </lineage>
</organism>
<dbReference type="GO" id="GO:0005840">
    <property type="term" value="C:ribosome"/>
    <property type="evidence" value="ECO:0007669"/>
    <property type="project" value="UniProtKB-KW"/>
</dbReference>
<dbReference type="GO" id="GO:0003697">
    <property type="term" value="F:single-stranded DNA binding"/>
    <property type="evidence" value="ECO:0007669"/>
    <property type="project" value="InterPro"/>
</dbReference>
<dbReference type="RefSeq" id="XP_013325001.1">
    <property type="nucleotide sequence ID" value="XM_013469547.1"/>
</dbReference>
<evidence type="ECO:0000313" key="10">
    <source>
        <dbReference type="Proteomes" id="UP000053958"/>
    </source>
</evidence>
<dbReference type="AlphaFoldDB" id="A0A0F4YJJ2"/>
<comment type="subcellular location">
    <subcellularLocation>
        <location evidence="1">Mitochondrion</location>
    </subcellularLocation>
</comment>
<comment type="similarity">
    <text evidence="2">Belongs to the mitochondrion-specific ribosomal protein mL67 family.</text>
</comment>
<dbReference type="STRING" id="1408163.A0A0F4YJJ2"/>
<dbReference type="OrthoDB" id="5333655at2759"/>
<dbReference type="GO" id="GO:1990904">
    <property type="term" value="C:ribonucleoprotein complex"/>
    <property type="evidence" value="ECO:0007669"/>
    <property type="project" value="UniProtKB-KW"/>
</dbReference>
<keyword evidence="4" id="KW-0805">Transcription regulation</keyword>
<evidence type="ECO:0000256" key="6">
    <source>
        <dbReference type="ARBA" id="ARBA00023163"/>
    </source>
</evidence>
<accession>A0A0F4YJJ2</accession>
<dbReference type="GO" id="GO:0003735">
    <property type="term" value="F:structural constituent of ribosome"/>
    <property type="evidence" value="ECO:0007669"/>
    <property type="project" value="TreeGrafter"/>
</dbReference>
<reference evidence="9 10" key="1">
    <citation type="submission" date="2015-04" db="EMBL/GenBank/DDBJ databases">
        <authorList>
            <person name="Heijne W.H."/>
            <person name="Fedorova N.D."/>
            <person name="Nierman W.C."/>
            <person name="Vollebregt A.W."/>
            <person name="Zhao Z."/>
            <person name="Wu L."/>
            <person name="Kumar M."/>
            <person name="Stam H."/>
            <person name="van den Berg M.A."/>
            <person name="Pel H.J."/>
        </authorList>
    </citation>
    <scope>NUCLEOTIDE SEQUENCE [LARGE SCALE GENOMIC DNA]</scope>
    <source>
        <strain evidence="9 10">CBS 393.64</strain>
    </source>
</reference>
<keyword evidence="5" id="KW-0496">Mitochondrion</keyword>
<dbReference type="Pfam" id="PF12829">
    <property type="entry name" value="Mhr1"/>
    <property type="match status" value="1"/>
</dbReference>
<evidence type="ECO:0000256" key="8">
    <source>
        <dbReference type="ARBA" id="ARBA00035185"/>
    </source>
</evidence>
<gene>
    <name evidence="9" type="ORF">T310_7666</name>
</gene>
<protein>
    <recommendedName>
        <fullName evidence="8">Large ribosomal subunit protein mL67</fullName>
    </recommendedName>
</protein>
<evidence type="ECO:0000256" key="4">
    <source>
        <dbReference type="ARBA" id="ARBA00023015"/>
    </source>
</evidence>
<evidence type="ECO:0000256" key="5">
    <source>
        <dbReference type="ARBA" id="ARBA00023128"/>
    </source>
</evidence>
<dbReference type="PANTHER" id="PTHR28184">
    <property type="entry name" value="MITOCHONDRIAL HOMOLOGOUS RECOMBINATION PROTEIN 1"/>
    <property type="match status" value="1"/>
</dbReference>
<dbReference type="Proteomes" id="UP000053958">
    <property type="component" value="Unassembled WGS sequence"/>
</dbReference>
<keyword evidence="7" id="KW-0687">Ribonucleoprotein</keyword>